<accession>D8PPK2</accession>
<dbReference type="GO" id="GO:0005576">
    <property type="term" value="C:extracellular region"/>
    <property type="evidence" value="ECO:0007669"/>
    <property type="project" value="UniProtKB-SubCell"/>
</dbReference>
<evidence type="ECO:0000256" key="3">
    <source>
        <dbReference type="ARBA" id="ARBA00022525"/>
    </source>
</evidence>
<gene>
    <name evidence="5" type="ORF">SCHCODRAFT_63104</name>
</gene>
<dbReference type="eggNOG" id="ENOG502SQTH">
    <property type="taxonomic scope" value="Eukaryota"/>
</dbReference>
<dbReference type="HOGENOM" id="CLU_111635_0_0_1"/>
<evidence type="ECO:0000313" key="6">
    <source>
        <dbReference type="Proteomes" id="UP000007431"/>
    </source>
</evidence>
<feature type="chain" id="PRO_5003120236" evidence="4">
    <location>
        <begin position="22"/>
        <end position="144"/>
    </location>
</feature>
<dbReference type="Pfam" id="PF07249">
    <property type="entry name" value="Cerato-platanin"/>
    <property type="match status" value="1"/>
</dbReference>
<dbReference type="OrthoDB" id="4898945at2759"/>
<evidence type="ECO:0000313" key="5">
    <source>
        <dbReference type="EMBL" id="EFJ02986.1"/>
    </source>
</evidence>
<name>D8PPK2_SCHCM</name>
<dbReference type="CDD" id="cd22778">
    <property type="entry name" value="DPBB_CEPL-like"/>
    <property type="match status" value="1"/>
</dbReference>
<dbReference type="Gene3D" id="2.40.40.10">
    <property type="entry name" value="RlpA-like domain"/>
    <property type="match status" value="1"/>
</dbReference>
<evidence type="ECO:0000256" key="4">
    <source>
        <dbReference type="SAM" id="SignalP"/>
    </source>
</evidence>
<dbReference type="KEGG" id="scm:SCHCO_02621855"/>
<dbReference type="EMBL" id="GL377302">
    <property type="protein sequence ID" value="EFJ02986.1"/>
    <property type="molecule type" value="Genomic_DNA"/>
</dbReference>
<feature type="signal peptide" evidence="4">
    <location>
        <begin position="1"/>
        <end position="21"/>
    </location>
</feature>
<protein>
    <submittedName>
        <fullName evidence="5">Uncharacterized protein</fullName>
    </submittedName>
</protein>
<keyword evidence="4" id="KW-0732">Signal</keyword>
<dbReference type="Proteomes" id="UP000007431">
    <property type="component" value="Unassembled WGS sequence"/>
</dbReference>
<evidence type="ECO:0000256" key="2">
    <source>
        <dbReference type="ARBA" id="ARBA00010421"/>
    </source>
</evidence>
<dbReference type="AlphaFoldDB" id="D8PPK2"/>
<keyword evidence="3" id="KW-0964">Secreted</keyword>
<evidence type="ECO:0000256" key="1">
    <source>
        <dbReference type="ARBA" id="ARBA00004613"/>
    </source>
</evidence>
<organism evidence="6">
    <name type="scientific">Schizophyllum commune (strain H4-8 / FGSC 9210)</name>
    <name type="common">Split gill fungus</name>
    <dbReference type="NCBI Taxonomy" id="578458"/>
    <lineage>
        <taxon>Eukaryota</taxon>
        <taxon>Fungi</taxon>
        <taxon>Dikarya</taxon>
        <taxon>Basidiomycota</taxon>
        <taxon>Agaricomycotina</taxon>
        <taxon>Agaricomycetes</taxon>
        <taxon>Agaricomycetidae</taxon>
        <taxon>Agaricales</taxon>
        <taxon>Schizophyllaceae</taxon>
        <taxon>Schizophyllum</taxon>
    </lineage>
</organism>
<dbReference type="InParanoid" id="D8PPK2"/>
<proteinExistence type="inferred from homology"/>
<dbReference type="VEuPathDB" id="FungiDB:SCHCODRAFT_02621855"/>
<sequence>MMRFILAISALFTALVCTVAATTVRYDPAYDDAGASLANVACSDGDYGLLTRGYSTYGSLPNFPHIGAMGGVYHASPQCGTCWQLSWTDEFGTTRSIAVTAIDQAGDGFNIAQTALDELTGNRATEKGSVDASVTQLDASACGL</sequence>
<reference evidence="5 6" key="1">
    <citation type="journal article" date="2010" name="Nat. Biotechnol.">
        <title>Genome sequence of the model mushroom Schizophyllum commune.</title>
        <authorList>
            <person name="Ohm R.A."/>
            <person name="de Jong J.F."/>
            <person name="Lugones L.G."/>
            <person name="Aerts A."/>
            <person name="Kothe E."/>
            <person name="Stajich J.E."/>
            <person name="de Vries R.P."/>
            <person name="Record E."/>
            <person name="Levasseur A."/>
            <person name="Baker S.E."/>
            <person name="Bartholomew K.A."/>
            <person name="Coutinho P.M."/>
            <person name="Erdmann S."/>
            <person name="Fowler T.J."/>
            <person name="Gathman A.C."/>
            <person name="Lombard V."/>
            <person name="Henrissat B."/>
            <person name="Knabe N."/>
            <person name="Kuees U."/>
            <person name="Lilly W.W."/>
            <person name="Lindquist E."/>
            <person name="Lucas S."/>
            <person name="Magnuson J.K."/>
            <person name="Piumi F."/>
            <person name="Raudaskoski M."/>
            <person name="Salamov A."/>
            <person name="Schmutz J."/>
            <person name="Schwarze F.W.M.R."/>
            <person name="vanKuyk P.A."/>
            <person name="Horton J.S."/>
            <person name="Grigoriev I.V."/>
            <person name="Woesten H.A.B."/>
        </authorList>
    </citation>
    <scope>NUCLEOTIDE SEQUENCE [LARGE SCALE GENOMIC DNA]</scope>
    <source>
        <strain evidence="6">H4-8 / FGSC 9210</strain>
    </source>
</reference>
<dbReference type="OMA" id="QLNASAC"/>
<comment type="subcellular location">
    <subcellularLocation>
        <location evidence="1">Secreted</location>
    </subcellularLocation>
</comment>
<dbReference type="SUPFAM" id="SSF50685">
    <property type="entry name" value="Barwin-like endoglucanases"/>
    <property type="match status" value="1"/>
</dbReference>
<dbReference type="InterPro" id="IPR036908">
    <property type="entry name" value="RlpA-like_sf"/>
</dbReference>
<comment type="similarity">
    <text evidence="2">Belongs to the cerato-platanin family.</text>
</comment>
<dbReference type="RefSeq" id="XP_003037888.1">
    <property type="nucleotide sequence ID" value="XM_003037842.1"/>
</dbReference>
<keyword evidence="6" id="KW-1185">Reference proteome</keyword>
<dbReference type="GeneID" id="9587814"/>
<dbReference type="InterPro" id="IPR010829">
    <property type="entry name" value="Cerato-platanin"/>
</dbReference>